<keyword evidence="4" id="KW-1185">Reference proteome</keyword>
<reference evidence="3 4" key="1">
    <citation type="journal article" date="2015" name="PLoS Pathog.">
        <title>Leptomonas seymouri: Adaptations to the Dixenous Life Cycle Analyzed by Genome Sequencing, Transcriptome Profiling and Co-infection with Leishmania donovani.</title>
        <authorList>
            <person name="Kraeva N."/>
            <person name="Butenko A."/>
            <person name="Hlavacova J."/>
            <person name="Kostygov A."/>
            <person name="Myskova J."/>
            <person name="Grybchuk D."/>
            <person name="Lestinova T."/>
            <person name="Votypka J."/>
            <person name="Volf P."/>
            <person name="Opperdoes F."/>
            <person name="Flegontov P."/>
            <person name="Lukes J."/>
            <person name="Yurchenko V."/>
        </authorList>
    </citation>
    <scope>NUCLEOTIDE SEQUENCE [LARGE SCALE GENOMIC DNA]</scope>
    <source>
        <strain evidence="3 4">ATCC 30220</strain>
    </source>
</reference>
<dbReference type="Proteomes" id="UP000038009">
    <property type="component" value="Unassembled WGS sequence"/>
</dbReference>
<dbReference type="AlphaFoldDB" id="A0A0N1PDL1"/>
<evidence type="ECO:0000256" key="2">
    <source>
        <dbReference type="ARBA" id="ARBA00022827"/>
    </source>
</evidence>
<dbReference type="GO" id="GO:0050660">
    <property type="term" value="F:flavin adenine dinucleotide binding"/>
    <property type="evidence" value="ECO:0007669"/>
    <property type="project" value="InterPro"/>
</dbReference>
<dbReference type="EMBL" id="LJSK01000041">
    <property type="protein sequence ID" value="KPI88741.1"/>
    <property type="molecule type" value="Genomic_DNA"/>
</dbReference>
<evidence type="ECO:0000256" key="1">
    <source>
        <dbReference type="ARBA" id="ARBA00022630"/>
    </source>
</evidence>
<protein>
    <submittedName>
        <fullName evidence="3">Uncharacterized protein</fullName>
    </submittedName>
</protein>
<dbReference type="InterPro" id="IPR016164">
    <property type="entry name" value="FAD-linked_Oxase-like_C"/>
</dbReference>
<name>A0A0N1PDL1_LEPSE</name>
<keyword evidence="1" id="KW-0285">Flavoprotein</keyword>
<evidence type="ECO:0000313" key="4">
    <source>
        <dbReference type="Proteomes" id="UP000038009"/>
    </source>
</evidence>
<keyword evidence="2" id="KW-0274">FAD</keyword>
<gene>
    <name evidence="3" type="ORF">ABL78_2120</name>
</gene>
<dbReference type="GO" id="GO:0003824">
    <property type="term" value="F:catalytic activity"/>
    <property type="evidence" value="ECO:0007669"/>
    <property type="project" value="InterPro"/>
</dbReference>
<organism evidence="3 4">
    <name type="scientific">Leptomonas seymouri</name>
    <dbReference type="NCBI Taxonomy" id="5684"/>
    <lineage>
        <taxon>Eukaryota</taxon>
        <taxon>Discoba</taxon>
        <taxon>Euglenozoa</taxon>
        <taxon>Kinetoplastea</taxon>
        <taxon>Metakinetoplastina</taxon>
        <taxon>Trypanosomatida</taxon>
        <taxon>Trypanosomatidae</taxon>
        <taxon>Leishmaniinae</taxon>
        <taxon>Leptomonas</taxon>
    </lineage>
</organism>
<accession>A0A0N1PDL1</accession>
<comment type="caution">
    <text evidence="3">The sequence shown here is derived from an EMBL/GenBank/DDBJ whole genome shotgun (WGS) entry which is preliminary data.</text>
</comment>
<proteinExistence type="predicted"/>
<dbReference type="SUPFAM" id="SSF55103">
    <property type="entry name" value="FAD-linked oxidases, C-terminal domain"/>
    <property type="match status" value="1"/>
</dbReference>
<evidence type="ECO:0000313" key="3">
    <source>
        <dbReference type="EMBL" id="KPI88741.1"/>
    </source>
</evidence>
<dbReference type="VEuPathDB" id="TriTrypDB:Lsey_0041_0010"/>
<sequence>MHFDRRKTLQRAITICALVPISRLAEGVTAINEDFKEERMLCLICAHISGDHFHTFIPFNGSEDFRRGRAHESRMVTRAVDVRCVAHGHDKAHVQVQESAKWVLGLSNVMNHGCF</sequence>